<dbReference type="KEGG" id="uam:UABAM_05547"/>
<proteinExistence type="predicted"/>
<gene>
    <name evidence="1" type="ORF">UABAM_05547</name>
</gene>
<reference evidence="1 2" key="1">
    <citation type="submission" date="2019-08" db="EMBL/GenBank/DDBJ databases">
        <title>Complete genome sequence of Candidatus Uab amorphum.</title>
        <authorList>
            <person name="Shiratori T."/>
            <person name="Suzuki S."/>
            <person name="Kakizawa Y."/>
            <person name="Ishida K."/>
        </authorList>
    </citation>
    <scope>NUCLEOTIDE SEQUENCE [LARGE SCALE GENOMIC DNA]</scope>
    <source>
        <strain evidence="1 2">SRT547</strain>
    </source>
</reference>
<sequence>MCDVKQIRFGIIQLITEGMIPSKLGQPLANPEILTRIKRMNHCNCDLKKRKAYKVYHKLIDDIRKRLDWDEDEQFKNRDIT</sequence>
<evidence type="ECO:0000313" key="1">
    <source>
        <dbReference type="EMBL" id="BBM87144.1"/>
    </source>
</evidence>
<dbReference type="RefSeq" id="WP_151971171.1">
    <property type="nucleotide sequence ID" value="NZ_AP019860.1"/>
</dbReference>
<dbReference type="EMBL" id="AP019860">
    <property type="protein sequence ID" value="BBM87144.1"/>
    <property type="molecule type" value="Genomic_DNA"/>
</dbReference>
<name>A0A5S9ISJ9_UABAM</name>
<evidence type="ECO:0000313" key="2">
    <source>
        <dbReference type="Proteomes" id="UP000326354"/>
    </source>
</evidence>
<accession>A0A5S9ISJ9</accession>
<protein>
    <submittedName>
        <fullName evidence="1">Uncharacterized protein</fullName>
    </submittedName>
</protein>
<dbReference type="AlphaFoldDB" id="A0A5S9ISJ9"/>
<keyword evidence="2" id="KW-1185">Reference proteome</keyword>
<organism evidence="1 2">
    <name type="scientific">Uabimicrobium amorphum</name>
    <dbReference type="NCBI Taxonomy" id="2596890"/>
    <lineage>
        <taxon>Bacteria</taxon>
        <taxon>Pseudomonadati</taxon>
        <taxon>Planctomycetota</taxon>
        <taxon>Candidatus Uabimicrobiia</taxon>
        <taxon>Candidatus Uabimicrobiales</taxon>
        <taxon>Candidatus Uabimicrobiaceae</taxon>
        <taxon>Candidatus Uabimicrobium</taxon>
    </lineage>
</organism>
<dbReference type="Proteomes" id="UP000326354">
    <property type="component" value="Chromosome"/>
</dbReference>